<evidence type="ECO:0000256" key="2">
    <source>
        <dbReference type="ARBA" id="ARBA00022801"/>
    </source>
</evidence>
<dbReference type="InterPro" id="IPR036412">
    <property type="entry name" value="HAD-like_sf"/>
</dbReference>
<dbReference type="PANTHER" id="PTHR43316">
    <property type="entry name" value="HYDROLASE, HALOACID DELAHOGENASE-RELATED"/>
    <property type="match status" value="1"/>
</dbReference>
<dbReference type="PANTHER" id="PTHR43316:SF3">
    <property type="entry name" value="HALOACID DEHALOGENASE, TYPE II (AFU_ORTHOLOGUE AFUA_2G07750)-RELATED"/>
    <property type="match status" value="1"/>
</dbReference>
<protein>
    <submittedName>
        <fullName evidence="3">2-haloacid dehalogenase</fullName>
        <ecNumber evidence="3">3.8.1.2</ecNumber>
    </submittedName>
</protein>
<keyword evidence="4" id="KW-1185">Reference proteome</keyword>
<dbReference type="GO" id="GO:0018784">
    <property type="term" value="F:(S)-2-haloacid dehalogenase activity"/>
    <property type="evidence" value="ECO:0007669"/>
    <property type="project" value="UniProtKB-EC"/>
</dbReference>
<dbReference type="EC" id="3.8.1.2" evidence="3"/>
<keyword evidence="2 3" id="KW-0378">Hydrolase</keyword>
<organism evidence="3 4">
    <name type="scientific">Leucobacter exalbidus</name>
    <dbReference type="NCBI Taxonomy" id="662960"/>
    <lineage>
        <taxon>Bacteria</taxon>
        <taxon>Bacillati</taxon>
        <taxon>Actinomycetota</taxon>
        <taxon>Actinomycetes</taxon>
        <taxon>Micrococcales</taxon>
        <taxon>Microbacteriaceae</taxon>
        <taxon>Leucobacter</taxon>
    </lineage>
</organism>
<dbReference type="AlphaFoldDB" id="A0A940PSF2"/>
<dbReference type="Proteomes" id="UP000675163">
    <property type="component" value="Unassembled WGS sequence"/>
</dbReference>
<dbReference type="InterPro" id="IPR051540">
    <property type="entry name" value="S-2-haloacid_dehalogenase"/>
</dbReference>
<accession>A0A940PSF2</accession>
<dbReference type="SUPFAM" id="SSF56784">
    <property type="entry name" value="HAD-like"/>
    <property type="match status" value="1"/>
</dbReference>
<dbReference type="InterPro" id="IPR023198">
    <property type="entry name" value="PGP-like_dom2"/>
</dbReference>
<name>A0A940PSF2_9MICO</name>
<dbReference type="InterPro" id="IPR023214">
    <property type="entry name" value="HAD_sf"/>
</dbReference>
<dbReference type="InterPro" id="IPR006328">
    <property type="entry name" value="2-HAD"/>
</dbReference>
<dbReference type="NCBIfam" id="TIGR01428">
    <property type="entry name" value="HAD_type_II"/>
    <property type="match status" value="1"/>
</dbReference>
<dbReference type="InterPro" id="IPR006439">
    <property type="entry name" value="HAD-SF_hydro_IA"/>
</dbReference>
<evidence type="ECO:0000256" key="1">
    <source>
        <dbReference type="ARBA" id="ARBA00008106"/>
    </source>
</evidence>
<dbReference type="RefSeq" id="WP_209704418.1">
    <property type="nucleotide sequence ID" value="NZ_JAFIDA010000001.1"/>
</dbReference>
<comment type="caution">
    <text evidence="3">The sequence shown here is derived from an EMBL/GenBank/DDBJ whole genome shotgun (WGS) entry which is preliminary data.</text>
</comment>
<dbReference type="Gene3D" id="3.40.50.1000">
    <property type="entry name" value="HAD superfamily/HAD-like"/>
    <property type="match status" value="1"/>
</dbReference>
<dbReference type="Pfam" id="PF00702">
    <property type="entry name" value="Hydrolase"/>
    <property type="match status" value="1"/>
</dbReference>
<reference evidence="3" key="1">
    <citation type="submission" date="2021-02" db="EMBL/GenBank/DDBJ databases">
        <title>Sequencing the genomes of 1000 actinobacteria strains.</title>
        <authorList>
            <person name="Klenk H.-P."/>
        </authorList>
    </citation>
    <scope>NUCLEOTIDE SEQUENCE</scope>
    <source>
        <strain evidence="3">DSM 22850</strain>
    </source>
</reference>
<gene>
    <name evidence="3" type="ORF">JOF28_000617</name>
</gene>
<sequence length="228" mass="24547">MITLDSDRPSIVFDVLGTLVDQAGSLRRQTSAVTGWDEAASARVVRAWLTYVAKREREIIAGDTAFVPSHVLDAQALENLVANGMLPAEAVQPLTTAAQRLEPWPDTVEGLTRLAADATVAGLSNASRRVLTRLSESSGMRWHQVFSAEDADTYKPDPAIYRLALSVSPAGAPPPYLVAAHAWDLRAAAKAGLRTAYVPRPDGDPPAADDTFDLYAEDLLHLHAILRA</sequence>
<evidence type="ECO:0000313" key="4">
    <source>
        <dbReference type="Proteomes" id="UP000675163"/>
    </source>
</evidence>
<evidence type="ECO:0000313" key="3">
    <source>
        <dbReference type="EMBL" id="MBP1325385.1"/>
    </source>
</evidence>
<dbReference type="Gene3D" id="1.10.150.240">
    <property type="entry name" value="Putative phosphatase, domain 2"/>
    <property type="match status" value="1"/>
</dbReference>
<dbReference type="NCBIfam" id="TIGR01493">
    <property type="entry name" value="HAD-SF-IA-v2"/>
    <property type="match status" value="1"/>
</dbReference>
<comment type="similarity">
    <text evidence="1">Belongs to the HAD-like hydrolase superfamily. S-2-haloalkanoic acid dehalogenase family.</text>
</comment>
<proteinExistence type="inferred from homology"/>
<dbReference type="EMBL" id="JAFIDA010000001">
    <property type="protein sequence ID" value="MBP1325385.1"/>
    <property type="molecule type" value="Genomic_DNA"/>
</dbReference>